<dbReference type="InterPro" id="IPR050474">
    <property type="entry name" value="Hel308_SKI2-like"/>
</dbReference>
<dbReference type="PANTHER" id="PTHR47961">
    <property type="entry name" value="DNA POLYMERASE THETA, PUTATIVE (AFU_ORTHOLOGUE AFUA_1G05260)-RELATED"/>
    <property type="match status" value="1"/>
</dbReference>
<feature type="domain" description="Helicase ATP-binding" evidence="7">
    <location>
        <begin position="188"/>
        <end position="381"/>
    </location>
</feature>
<dbReference type="SUPFAM" id="SSF52540">
    <property type="entry name" value="P-loop containing nucleoside triphosphate hydrolases"/>
    <property type="match status" value="2"/>
</dbReference>
<dbReference type="HOGENOM" id="CLU_006553_2_0_1"/>
<keyword evidence="4" id="KW-0067">ATP-binding</keyword>
<protein>
    <submittedName>
        <fullName evidence="8">Polymerase</fullName>
    </submittedName>
</protein>
<dbReference type="KEGG" id="vda:VDAG_04281"/>
<dbReference type="InterPro" id="IPR057220">
    <property type="entry name" value="DUF7898"/>
</dbReference>
<dbReference type="Proteomes" id="UP000001611">
    <property type="component" value="Chromosome 1"/>
</dbReference>
<evidence type="ECO:0000256" key="2">
    <source>
        <dbReference type="ARBA" id="ARBA00022801"/>
    </source>
</evidence>
<dbReference type="InParanoid" id="G2X1V7"/>
<dbReference type="GO" id="GO:0043138">
    <property type="term" value="F:3'-5' DNA helicase activity"/>
    <property type="evidence" value="ECO:0007669"/>
    <property type="project" value="UniProtKB-EC"/>
</dbReference>
<proteinExistence type="predicted"/>
<organism evidence="8 9">
    <name type="scientific">Verticillium dahliae (strain VdLs.17 / ATCC MYA-4575 / FGSC 10137)</name>
    <name type="common">Verticillium wilt</name>
    <dbReference type="NCBI Taxonomy" id="498257"/>
    <lineage>
        <taxon>Eukaryota</taxon>
        <taxon>Fungi</taxon>
        <taxon>Dikarya</taxon>
        <taxon>Ascomycota</taxon>
        <taxon>Pezizomycotina</taxon>
        <taxon>Sordariomycetes</taxon>
        <taxon>Hypocreomycetidae</taxon>
        <taxon>Glomerellales</taxon>
        <taxon>Plectosphaerellaceae</taxon>
        <taxon>Verticillium</taxon>
    </lineage>
</organism>
<keyword evidence="3" id="KW-0347">Helicase</keyword>
<feature type="signal peptide" evidence="6">
    <location>
        <begin position="1"/>
        <end position="26"/>
    </location>
</feature>
<dbReference type="AlphaFoldDB" id="G2X1V7"/>
<dbReference type="Gene3D" id="3.40.50.300">
    <property type="entry name" value="P-loop containing nucleotide triphosphate hydrolases"/>
    <property type="match status" value="2"/>
</dbReference>
<dbReference type="PROSITE" id="PS51192">
    <property type="entry name" value="HELICASE_ATP_BIND_1"/>
    <property type="match status" value="1"/>
</dbReference>
<dbReference type="GO" id="GO:0016787">
    <property type="term" value="F:hydrolase activity"/>
    <property type="evidence" value="ECO:0007669"/>
    <property type="project" value="UniProtKB-KW"/>
</dbReference>
<dbReference type="EMBL" id="DS572701">
    <property type="protein sequence ID" value="EGY22843.1"/>
    <property type="molecule type" value="Genomic_DNA"/>
</dbReference>
<dbReference type="GO" id="GO:0003676">
    <property type="term" value="F:nucleic acid binding"/>
    <property type="evidence" value="ECO:0007669"/>
    <property type="project" value="InterPro"/>
</dbReference>
<dbReference type="OMA" id="MFLNANI"/>
<keyword evidence="2" id="KW-0378">Hydrolase</keyword>
<evidence type="ECO:0000256" key="6">
    <source>
        <dbReference type="SAM" id="SignalP"/>
    </source>
</evidence>
<dbReference type="SUPFAM" id="SSF158702">
    <property type="entry name" value="Sec63 N-terminal domain-like"/>
    <property type="match status" value="1"/>
</dbReference>
<dbReference type="OrthoDB" id="2320933at2759"/>
<dbReference type="FunFam" id="1.10.3380.20:FF:000005">
    <property type="entry name" value="DNA-directed DNA polymerase theta, putative"/>
    <property type="match status" value="1"/>
</dbReference>
<evidence type="ECO:0000256" key="3">
    <source>
        <dbReference type="ARBA" id="ARBA00022806"/>
    </source>
</evidence>
<sequence length="916" mass="100317">MGPGKAHLQGSSCLGLALSLPGSCTAVDCNGATCTSLQTPHSLLTMASNGIWHKTSVQAAQETKHTYSKATLPGQKRSYSDVEPSAGFSYPTIPSRSATAQRSVGIPAGSPRLSASPITTLAAALHRNRGLSEYSQRRTIQATPSSSVNPLLSLAHTIYGLPRPLIHNFVKLGIHSIYPWQKACLLGPGLLSGEKNLVYSAPTGGGKSLVADVLMLKRVLEDKDAKAILVLPYVALVQEKVRWLRNIVDGLAKVNDPPPVDDAKRLWRRRADENTIRVVGFVGGGKVQSTWADFDIGVCTIEKANAMINTAIDDCSIKHLRIVVLDELHMIDDDHRGYLMELMATKLISLPQPMQVIGMSATLSNIRLLSTWLEGHSYETKYRPVPVEEHLVYESHVYPAATTSELLKTASQLKNVSQPTQSEAMAIRRIEPSVHRELKDPVVNSVVALAAETARAGYGALVFAGSRGACETDAKLIARVLPQQEEVGSTIFDKRVGLLAELRSLSTGLDAALEETIPSGVAFHRLTTEERELIANAYDNGILKVCVATCSLAAGINLKDDLEQVVDLMHSEMPQLTSGLNSDKQRIQRALLEVIAIRLATSRDSIDDYAAKTLLACTGDPALVRKCVQSSLDNLLSLNFVEVDGLDGFRPTQLGKAIVASALDPDDGTFIHKELQRALKAFVMDGEMHILYMFTPVQDYGTSINWQVFRNEMEALDDSGHRVLGFLGLKRAVINRLAQGGVLKGSTPEEQDVIRVHRRFYMALQLRDLCNEMPIHVVARKYDVHRGAVQTLSQTCTGFAAGMIKFCEQMGWGIMSAALDHFSDRLRAGARADLLALAKITFIKSRTARIFWESGYRSIAAVANADPRELAQPSKVRIKAQDSTQYEEKMMAKAQVISNSANRLWQIEMQHDVYEE</sequence>
<gene>
    <name evidence="8" type="ORF">VDAG_04281</name>
</gene>
<dbReference type="InterPro" id="IPR011545">
    <property type="entry name" value="DEAD/DEAH_box_helicase_dom"/>
</dbReference>
<comment type="catalytic activity">
    <reaction evidence="5">
        <text>ATP + H2O = ADP + phosphate + H(+)</text>
        <dbReference type="Rhea" id="RHEA:13065"/>
        <dbReference type="ChEBI" id="CHEBI:15377"/>
        <dbReference type="ChEBI" id="CHEBI:15378"/>
        <dbReference type="ChEBI" id="CHEBI:30616"/>
        <dbReference type="ChEBI" id="CHEBI:43474"/>
        <dbReference type="ChEBI" id="CHEBI:456216"/>
        <dbReference type="EC" id="5.6.2.4"/>
    </reaction>
</comment>
<dbReference type="CDD" id="cd18026">
    <property type="entry name" value="DEXHc_POLQ-like"/>
    <property type="match status" value="1"/>
</dbReference>
<dbReference type="InterPro" id="IPR027417">
    <property type="entry name" value="P-loop_NTPase"/>
</dbReference>
<keyword evidence="6" id="KW-0732">Signal</keyword>
<keyword evidence="1" id="KW-0547">Nucleotide-binding</keyword>
<dbReference type="SMART" id="SM00487">
    <property type="entry name" value="DEXDc"/>
    <property type="match status" value="1"/>
</dbReference>
<evidence type="ECO:0000259" key="7">
    <source>
        <dbReference type="PROSITE" id="PS51192"/>
    </source>
</evidence>
<dbReference type="eggNOG" id="KOG0950">
    <property type="taxonomic scope" value="Eukaryota"/>
</dbReference>
<evidence type="ECO:0000256" key="1">
    <source>
        <dbReference type="ARBA" id="ARBA00022741"/>
    </source>
</evidence>
<dbReference type="InterPro" id="IPR036390">
    <property type="entry name" value="WH_DNA-bd_sf"/>
</dbReference>
<dbReference type="Pfam" id="PF25453">
    <property type="entry name" value="DUF7898"/>
    <property type="match status" value="1"/>
</dbReference>
<dbReference type="InterPro" id="IPR014001">
    <property type="entry name" value="Helicase_ATP-bd"/>
</dbReference>
<name>G2X1V7_VERDV</name>
<dbReference type="RefSeq" id="XP_009649023.1">
    <property type="nucleotide sequence ID" value="XM_009650728.1"/>
</dbReference>
<dbReference type="GeneID" id="20705744"/>
<evidence type="ECO:0000313" key="8">
    <source>
        <dbReference type="EMBL" id="EGY22843.1"/>
    </source>
</evidence>
<dbReference type="Pfam" id="PF20470">
    <property type="entry name" value="HTH_61"/>
    <property type="match status" value="1"/>
</dbReference>
<dbReference type="Gene3D" id="1.10.3380.20">
    <property type="match status" value="1"/>
</dbReference>
<evidence type="ECO:0000313" key="9">
    <source>
        <dbReference type="Proteomes" id="UP000001611"/>
    </source>
</evidence>
<dbReference type="Pfam" id="PF21099">
    <property type="entry name" value="POLQ_helical"/>
    <property type="match status" value="1"/>
</dbReference>
<dbReference type="STRING" id="498257.G2X1V7"/>
<evidence type="ECO:0000256" key="5">
    <source>
        <dbReference type="ARBA" id="ARBA00048988"/>
    </source>
</evidence>
<dbReference type="Pfam" id="PF00270">
    <property type="entry name" value="DEAD"/>
    <property type="match status" value="1"/>
</dbReference>
<evidence type="ECO:0000256" key="4">
    <source>
        <dbReference type="ARBA" id="ARBA00022840"/>
    </source>
</evidence>
<dbReference type="PANTHER" id="PTHR47961:SF6">
    <property type="entry name" value="DNA-DIRECTED DNA POLYMERASE"/>
    <property type="match status" value="1"/>
</dbReference>
<feature type="chain" id="PRO_5003439565" evidence="6">
    <location>
        <begin position="27"/>
        <end position="916"/>
    </location>
</feature>
<dbReference type="SUPFAM" id="SSF46785">
    <property type="entry name" value="Winged helix' DNA-binding domain"/>
    <property type="match status" value="1"/>
</dbReference>
<accession>G2X1V7</accession>
<reference evidence="8 9" key="1">
    <citation type="submission" date="2008-03" db="EMBL/GenBank/DDBJ databases">
        <title>The Genome Sequence of Verticillium dahliae VdLs.17.</title>
        <authorList>
            <consortium name="The Broad Institute Genome Sequencing Platform"/>
            <person name="Ma L.-J.J."/>
            <person name="Klosterman S.J."/>
            <person name="Subbarao K."/>
            <person name="Dobinson K."/>
            <person name="Veronese P."/>
            <person name="Kang S."/>
            <person name="Gold S.E."/>
            <person name="Young S."/>
            <person name="Jaffe D."/>
            <person name="Gnerre S."/>
            <person name="Berlin A."/>
            <person name="Heiman D."/>
            <person name="Hepburn T."/>
            <person name="Sykes S."/>
            <person name="Alvarado L."/>
            <person name="Kodira C.D."/>
            <person name="Lander E."/>
            <person name="Galagan J."/>
            <person name="Nusbaum C."/>
            <person name="Birren B."/>
        </authorList>
    </citation>
    <scope>NUCLEOTIDE SEQUENCE [LARGE SCALE GENOMIC DNA]</scope>
    <source>
        <strain evidence="9">VdLs.17 / ATCC MYA-4575 / FGSC 10137</strain>
    </source>
</reference>
<dbReference type="InterPro" id="IPR048960">
    <property type="entry name" value="POLQ-like_helical"/>
</dbReference>
<dbReference type="InterPro" id="IPR046931">
    <property type="entry name" value="HTH_61"/>
</dbReference>
<dbReference type="GO" id="GO:0005524">
    <property type="term" value="F:ATP binding"/>
    <property type="evidence" value="ECO:0007669"/>
    <property type="project" value="UniProtKB-KW"/>
</dbReference>
<keyword evidence="9" id="KW-1185">Reference proteome</keyword>